<dbReference type="Pfam" id="PF07238">
    <property type="entry name" value="PilZ"/>
    <property type="match status" value="2"/>
</dbReference>
<evidence type="ECO:0000259" key="1">
    <source>
        <dbReference type="Pfam" id="PF07238"/>
    </source>
</evidence>
<dbReference type="EMBL" id="RAPF01000002">
    <property type="protein sequence ID" value="RKF22484.1"/>
    <property type="molecule type" value="Genomic_DNA"/>
</dbReference>
<dbReference type="SUPFAM" id="SSF141371">
    <property type="entry name" value="PilZ domain-like"/>
    <property type="match status" value="2"/>
</dbReference>
<dbReference type="Proteomes" id="UP000284395">
    <property type="component" value="Unassembled WGS sequence"/>
</dbReference>
<organism evidence="2 3">
    <name type="scientific">Altericroceibacterium spongiae</name>
    <dbReference type="NCBI Taxonomy" id="2320269"/>
    <lineage>
        <taxon>Bacteria</taxon>
        <taxon>Pseudomonadati</taxon>
        <taxon>Pseudomonadota</taxon>
        <taxon>Alphaproteobacteria</taxon>
        <taxon>Sphingomonadales</taxon>
        <taxon>Erythrobacteraceae</taxon>
        <taxon>Altericroceibacterium</taxon>
    </lineage>
</organism>
<name>A0A420EP87_9SPHN</name>
<keyword evidence="3" id="KW-1185">Reference proteome</keyword>
<reference evidence="2 3" key="1">
    <citation type="submission" date="2018-09" db="EMBL/GenBank/DDBJ databases">
        <title>Altererythrobacter spongiae sp. nov., isolated from a marine sponge.</title>
        <authorList>
            <person name="Zhuang L."/>
            <person name="Luo L."/>
        </authorList>
    </citation>
    <scope>NUCLEOTIDE SEQUENCE [LARGE SCALE GENOMIC DNA]</scope>
    <source>
        <strain evidence="2 3">HN-Y73</strain>
    </source>
</reference>
<dbReference type="AlphaFoldDB" id="A0A420EP87"/>
<gene>
    <name evidence="2" type="ORF">D6851_04480</name>
</gene>
<accession>A0A420EP87</accession>
<feature type="domain" description="PilZ" evidence="1">
    <location>
        <begin position="122"/>
        <end position="192"/>
    </location>
</feature>
<dbReference type="InterPro" id="IPR009875">
    <property type="entry name" value="PilZ_domain"/>
</dbReference>
<feature type="domain" description="PilZ" evidence="1">
    <location>
        <begin position="23"/>
        <end position="102"/>
    </location>
</feature>
<protein>
    <submittedName>
        <fullName evidence="2">PilZ domain-containing protein</fullName>
    </submittedName>
</protein>
<proteinExistence type="predicted"/>
<comment type="caution">
    <text evidence="2">The sequence shown here is derived from an EMBL/GenBank/DDBJ whole genome shotgun (WGS) entry which is preliminary data.</text>
</comment>
<evidence type="ECO:0000313" key="2">
    <source>
        <dbReference type="EMBL" id="RKF22484.1"/>
    </source>
</evidence>
<evidence type="ECO:0000313" key="3">
    <source>
        <dbReference type="Proteomes" id="UP000284395"/>
    </source>
</evidence>
<dbReference type="GO" id="GO:0035438">
    <property type="term" value="F:cyclic-di-GMP binding"/>
    <property type="evidence" value="ECO:0007669"/>
    <property type="project" value="InterPro"/>
</dbReference>
<sequence>MRRAVRNVPNDFKANIGAEAEMRLAPRFTPLIRTAKLALDSGEFLCVVRDVSATGVSLRVFHTLPDSERIVLELPNGDRFPLEPVWCVDDRAGFRFPETIDVDRVVAGHRLHGPEVRPHRPLRINLDARGLVARGNLMSRIRLVNISQQGARITCEDFLAIDEELVLHLDHIPELKCTVRWRQDSDYGLSFGRILPFAELAGILAAINGQGQLLPIRPQQGHIPG</sequence>
<dbReference type="OrthoDB" id="7929489at2"/>